<evidence type="ECO:0008006" key="5">
    <source>
        <dbReference type="Google" id="ProtNLM"/>
    </source>
</evidence>
<dbReference type="PANTHER" id="PTHR15750:SF2">
    <property type="entry name" value="VASOHIBIN"/>
    <property type="match status" value="1"/>
</dbReference>
<gene>
    <name evidence="3" type="ORF">FSP39_021676</name>
</gene>
<proteinExistence type="predicted"/>
<dbReference type="AlphaFoldDB" id="A0AA88XXW3"/>
<feature type="active site" evidence="1">
    <location>
        <position position="197"/>
    </location>
</feature>
<feature type="active site" evidence="1">
    <location>
        <position position="180"/>
    </location>
</feature>
<dbReference type="PANTHER" id="PTHR15750">
    <property type="entry name" value="VASOHIBIN-1-LIKE ISOFORM X2"/>
    <property type="match status" value="1"/>
</dbReference>
<evidence type="ECO:0000256" key="1">
    <source>
        <dbReference type="PIRSR" id="PIRSR628131-1"/>
    </source>
</evidence>
<dbReference type="EMBL" id="VSWD01000009">
    <property type="protein sequence ID" value="KAK3093907.1"/>
    <property type="molecule type" value="Genomic_DNA"/>
</dbReference>
<comment type="caution">
    <text evidence="3">The sequence shown here is derived from an EMBL/GenBank/DDBJ whole genome shotgun (WGS) entry which is preliminary data.</text>
</comment>
<evidence type="ECO:0000313" key="4">
    <source>
        <dbReference type="Proteomes" id="UP001186944"/>
    </source>
</evidence>
<accession>A0AA88XXW3</accession>
<dbReference type="GO" id="GO:0005737">
    <property type="term" value="C:cytoplasm"/>
    <property type="evidence" value="ECO:0007669"/>
    <property type="project" value="InterPro"/>
</dbReference>
<feature type="active site" evidence="1">
    <location>
        <position position="145"/>
    </location>
</feature>
<dbReference type="Proteomes" id="UP001186944">
    <property type="component" value="Unassembled WGS sequence"/>
</dbReference>
<evidence type="ECO:0000256" key="2">
    <source>
        <dbReference type="SAM" id="MobiDB-lite"/>
    </source>
</evidence>
<dbReference type="InterPro" id="IPR028131">
    <property type="entry name" value="VASH1"/>
</dbReference>
<sequence>MSKAKSAKERLGQFGTLVRVPDPDDEKAPGCIRIQTVKKNKNEEDVHEENGVLFWVNKSGFPIDNRTWDRMWDHVSKIHPAGLEMTHKIRNKSDLPTIPVPQAPTNFSASVSVPERLDRIQNYMRTLHLLESAKEMIKESLPIKCLEAVILGIYLSNGFLGLERFTVSFKSVFGGNVHRHVVLGVYYAGSWGTIGMSRREDLMYKSMTFKSLPELVFDFEKSYNKYMHDLKKVKIGMPIPHDPHSYEFINWKAVTVTPGKQSQKEMTKDLDTIAKEIRSRAKSWFNPSSPRKTISTMDSRDSLATNSLKQATKIYRAYTSIQSDSSTKKKNQTSNVDNTDYQLRI</sequence>
<dbReference type="Pfam" id="PF14822">
    <property type="entry name" value="Vasohibin"/>
    <property type="match status" value="2"/>
</dbReference>
<keyword evidence="4" id="KW-1185">Reference proteome</keyword>
<reference evidence="3" key="1">
    <citation type="submission" date="2019-08" db="EMBL/GenBank/DDBJ databases">
        <title>The improved chromosome-level genome for the pearl oyster Pinctada fucata martensii using PacBio sequencing and Hi-C.</title>
        <authorList>
            <person name="Zheng Z."/>
        </authorList>
    </citation>
    <scope>NUCLEOTIDE SEQUENCE</scope>
    <source>
        <strain evidence="3">ZZ-2019</strain>
        <tissue evidence="3">Adductor muscle</tissue>
    </source>
</reference>
<organism evidence="3 4">
    <name type="scientific">Pinctada imbricata</name>
    <name type="common">Atlantic pearl-oyster</name>
    <name type="synonym">Pinctada martensii</name>
    <dbReference type="NCBI Taxonomy" id="66713"/>
    <lineage>
        <taxon>Eukaryota</taxon>
        <taxon>Metazoa</taxon>
        <taxon>Spiralia</taxon>
        <taxon>Lophotrochozoa</taxon>
        <taxon>Mollusca</taxon>
        <taxon>Bivalvia</taxon>
        <taxon>Autobranchia</taxon>
        <taxon>Pteriomorphia</taxon>
        <taxon>Pterioida</taxon>
        <taxon>Pterioidea</taxon>
        <taxon>Pteriidae</taxon>
        <taxon>Pinctada</taxon>
    </lineage>
</organism>
<name>A0AA88XXW3_PINIB</name>
<feature type="region of interest" description="Disordered" evidence="2">
    <location>
        <begin position="322"/>
        <end position="345"/>
    </location>
</feature>
<feature type="compositionally biased region" description="Polar residues" evidence="2">
    <location>
        <begin position="332"/>
        <end position="345"/>
    </location>
</feature>
<protein>
    <recommendedName>
        <fullName evidence="5">Vasohibin-like protein</fullName>
    </recommendedName>
</protein>
<evidence type="ECO:0000313" key="3">
    <source>
        <dbReference type="EMBL" id="KAK3093907.1"/>
    </source>
</evidence>